<organism evidence="1 2">
    <name type="scientific">Waterburya agarophytonicola KI4</name>
    <dbReference type="NCBI Taxonomy" id="2874699"/>
    <lineage>
        <taxon>Bacteria</taxon>
        <taxon>Bacillati</taxon>
        <taxon>Cyanobacteriota</taxon>
        <taxon>Cyanophyceae</taxon>
        <taxon>Pleurocapsales</taxon>
        <taxon>Hyellaceae</taxon>
        <taxon>Waterburya</taxon>
        <taxon>Waterburya agarophytonicola</taxon>
    </lineage>
</organism>
<comment type="caution">
    <text evidence="1">The sequence shown here is derived from an EMBL/GenBank/DDBJ whole genome shotgun (WGS) entry which is preliminary data.</text>
</comment>
<sequence>MEKVVIIINAEVSEKGNLISASPVTQKMVEALQRSIAEYSSPSTVVEIVSAATLWSKHSINIKKSQDDPAIYFPLTIQLPEYFDFPQKQIYSDCKDVNARRRWVEKTLGFKTSFGDSWLGHLWLPIVLTDKPIFAEVIGEGSMPNSYEQPIPIPSRQRKSIHGLAEQLLDSLDAPPATYLLQFSLHNGEIVFDRLWPFPAAPALITLKTQKPDLFTCHWHCLTKQPIPDINVSDAMPI</sequence>
<name>A0A964BMG2_9CYAN</name>
<evidence type="ECO:0000313" key="2">
    <source>
        <dbReference type="Proteomes" id="UP000729733"/>
    </source>
</evidence>
<reference evidence="1" key="1">
    <citation type="journal article" date="2021" name="Antonie Van Leeuwenhoek">
        <title>Draft genome and description of Waterburya agarophytonicola gen. nov. sp. nov. (Pleurocapsales, Cyanobacteria): a seaweed symbiont.</title>
        <authorList>
            <person name="Bonthond G."/>
            <person name="Shalygin S."/>
            <person name="Bayer T."/>
            <person name="Weinberger F."/>
        </authorList>
    </citation>
    <scope>NUCLEOTIDE SEQUENCE</scope>
    <source>
        <strain evidence="1">KI4</strain>
    </source>
</reference>
<protein>
    <submittedName>
        <fullName evidence="1">Uncharacterized protein</fullName>
    </submittedName>
</protein>
<evidence type="ECO:0000313" key="1">
    <source>
        <dbReference type="EMBL" id="MCC0175372.1"/>
    </source>
</evidence>
<dbReference type="RefSeq" id="WP_369426690.1">
    <property type="nucleotide sequence ID" value="NZ_JADWDC010000001.1"/>
</dbReference>
<proteinExistence type="predicted"/>
<keyword evidence="2" id="KW-1185">Reference proteome</keyword>
<dbReference type="EMBL" id="JADWDC010000001">
    <property type="protein sequence ID" value="MCC0175372.1"/>
    <property type="molecule type" value="Genomic_DNA"/>
</dbReference>
<dbReference type="Proteomes" id="UP000729733">
    <property type="component" value="Unassembled WGS sequence"/>
</dbReference>
<dbReference type="AlphaFoldDB" id="A0A964BMG2"/>
<gene>
    <name evidence="1" type="ORF">I4641_00055</name>
</gene>
<accession>A0A964BMG2</accession>